<keyword evidence="2" id="KW-0479">Metal-binding</keyword>
<dbReference type="InterPro" id="IPR008972">
    <property type="entry name" value="Cupredoxin"/>
</dbReference>
<keyword evidence="4" id="KW-0186">Copper</keyword>
<evidence type="ECO:0000259" key="6">
    <source>
        <dbReference type="Pfam" id="PF07731"/>
    </source>
</evidence>
<dbReference type="PROSITE" id="PS00079">
    <property type="entry name" value="MULTICOPPER_OXIDASE1"/>
    <property type="match status" value="2"/>
</dbReference>
<evidence type="ECO:0000256" key="3">
    <source>
        <dbReference type="ARBA" id="ARBA00023002"/>
    </source>
</evidence>
<dbReference type="Pfam" id="PF07731">
    <property type="entry name" value="Cu-oxidase_2"/>
    <property type="match status" value="1"/>
</dbReference>
<dbReference type="GO" id="GO:0005507">
    <property type="term" value="F:copper ion binding"/>
    <property type="evidence" value="ECO:0007669"/>
    <property type="project" value="InterPro"/>
</dbReference>
<evidence type="ECO:0000313" key="9">
    <source>
        <dbReference type="Proteomes" id="UP000002358"/>
    </source>
</evidence>
<dbReference type="InterPro" id="IPR002355">
    <property type="entry name" value="Cu_oxidase_Cu_BS"/>
</dbReference>
<evidence type="ECO:0000259" key="7">
    <source>
        <dbReference type="Pfam" id="PF07732"/>
    </source>
</evidence>
<reference evidence="8" key="1">
    <citation type="submission" date="2021-01" db="UniProtKB">
        <authorList>
            <consortium name="EnsemblMetazoa"/>
        </authorList>
    </citation>
    <scope>IDENTIFICATION</scope>
</reference>
<dbReference type="CDD" id="cd13884">
    <property type="entry name" value="CuRO_2_tcLCC_insect_like"/>
    <property type="match status" value="1"/>
</dbReference>
<dbReference type="InterPro" id="IPR001117">
    <property type="entry name" value="Cu-oxidase_2nd"/>
</dbReference>
<dbReference type="GO" id="GO:0016491">
    <property type="term" value="F:oxidoreductase activity"/>
    <property type="evidence" value="ECO:0007669"/>
    <property type="project" value="UniProtKB-KW"/>
</dbReference>
<dbReference type="AlphaFoldDB" id="A0A7M7QC46"/>
<dbReference type="PROSITE" id="PS00080">
    <property type="entry name" value="MULTICOPPER_OXIDASE2"/>
    <property type="match status" value="1"/>
</dbReference>
<dbReference type="GeneID" id="100115519"/>
<dbReference type="Proteomes" id="UP000002358">
    <property type="component" value="Chromosome 4"/>
</dbReference>
<dbReference type="InterPro" id="IPR011707">
    <property type="entry name" value="Cu-oxidase-like_N"/>
</dbReference>
<dbReference type="PANTHER" id="PTHR11709">
    <property type="entry name" value="MULTI-COPPER OXIDASE"/>
    <property type="match status" value="1"/>
</dbReference>
<dbReference type="SMR" id="A0A7M7QC46"/>
<evidence type="ECO:0000256" key="2">
    <source>
        <dbReference type="ARBA" id="ARBA00022723"/>
    </source>
</evidence>
<dbReference type="InParanoid" id="A0A7M7QC46"/>
<evidence type="ECO:0000259" key="5">
    <source>
        <dbReference type="Pfam" id="PF00394"/>
    </source>
</evidence>
<dbReference type="InterPro" id="IPR011706">
    <property type="entry name" value="Cu-oxidase_C"/>
</dbReference>
<organism evidence="8 9">
    <name type="scientific">Nasonia vitripennis</name>
    <name type="common">Parasitic wasp</name>
    <dbReference type="NCBI Taxonomy" id="7425"/>
    <lineage>
        <taxon>Eukaryota</taxon>
        <taxon>Metazoa</taxon>
        <taxon>Ecdysozoa</taxon>
        <taxon>Arthropoda</taxon>
        <taxon>Hexapoda</taxon>
        <taxon>Insecta</taxon>
        <taxon>Pterygota</taxon>
        <taxon>Neoptera</taxon>
        <taxon>Endopterygota</taxon>
        <taxon>Hymenoptera</taxon>
        <taxon>Apocrita</taxon>
        <taxon>Proctotrupomorpha</taxon>
        <taxon>Chalcidoidea</taxon>
        <taxon>Pteromalidae</taxon>
        <taxon>Pteromalinae</taxon>
        <taxon>Nasonia</taxon>
    </lineage>
</organism>
<dbReference type="CDD" id="cd13905">
    <property type="entry name" value="CuRO_3_tcLLC2_insect_like"/>
    <property type="match status" value="1"/>
</dbReference>
<dbReference type="InterPro" id="IPR045087">
    <property type="entry name" value="Cu-oxidase_fam"/>
</dbReference>
<evidence type="ECO:0000313" key="8">
    <source>
        <dbReference type="EnsemblMetazoa" id="XP_031785325"/>
    </source>
</evidence>
<feature type="domain" description="Plastocyanin-like" evidence="5">
    <location>
        <begin position="224"/>
        <end position="381"/>
    </location>
</feature>
<sequence>MRIPYQSDSIYKKKYVLLIFGVLIHLSPNEAVLNPNDENFFNHTADTYDWSKHPCHRPCTEDGERMICKYVFVVEQFSTMSKACYDCPFNKTDCFRPHCLPASGVQKTVFTANRQMPGPAIQVCLDDVVMVEVRNNMLSESTTIHWHGIKQTATPYMDGVPYVTQCPILPGERFQYTFNANISGTYFWHSHIGSQRSDGLAGPLIIYSPPSQNLHADLYDYDEHHLIVNDWMNYDGNDAFVKQYHYTPTTVPQTILINGMGRFKEFQRNNVTANVPSSTFKVQKNKRYRLRLINSGAEGCPIAMSIDNHTMLVIALDSNDIEPVEVEVITTWPGERVDFVLKADQESDNYWIRYRGFDQCSPANAENGGVYQVAILRYDGAPDEDPKSPIGYSIPKYTNTTRVLNPYNTGTESSHEVNISIPLLNALTPDDPALIHPVDQQIFIEFDFYPVNNFDFHRKNLYGYNQVSADHRIGSLQLNHITLKLPTFPLLTQWDMLKPNSLCNASHVPGKLNCTAEHCACTHVINLKLNSVVEIVFLDQGAFSDGKVNHPLHLHGHFFRVISEKNLDGVVTVDRIKKLDKEGKVKRRLHRAPLKDTIKSPGGGYTIVRLYANNPGYWFFHCHFEQHTNVGMALIFKVGEHKDFAKIPKDFPKCGGFTPITMK</sequence>
<comment type="similarity">
    <text evidence="1">Belongs to the multicopper oxidase family.</text>
</comment>
<dbReference type="FunFam" id="2.60.40.420:FF:000045">
    <property type="entry name" value="Laccase 2"/>
    <property type="match status" value="1"/>
</dbReference>
<dbReference type="Gene3D" id="2.60.40.420">
    <property type="entry name" value="Cupredoxins - blue copper proteins"/>
    <property type="match status" value="3"/>
</dbReference>
<dbReference type="GO" id="GO:0005886">
    <property type="term" value="C:plasma membrane"/>
    <property type="evidence" value="ECO:0007669"/>
    <property type="project" value="TreeGrafter"/>
</dbReference>
<evidence type="ECO:0000256" key="1">
    <source>
        <dbReference type="ARBA" id="ARBA00010609"/>
    </source>
</evidence>
<dbReference type="PANTHER" id="PTHR11709:SF394">
    <property type="entry name" value="FI03373P-RELATED"/>
    <property type="match status" value="1"/>
</dbReference>
<evidence type="ECO:0000256" key="4">
    <source>
        <dbReference type="ARBA" id="ARBA00023008"/>
    </source>
</evidence>
<accession>A0A7M7QC46</accession>
<dbReference type="FunFam" id="2.60.40.420:FF:000031">
    <property type="entry name" value="Laccase-2 isoform A"/>
    <property type="match status" value="1"/>
</dbReference>
<dbReference type="InterPro" id="IPR033138">
    <property type="entry name" value="Cu_oxidase_CS"/>
</dbReference>
<dbReference type="OrthoDB" id="2121828at2759"/>
<proteinExistence type="inferred from homology"/>
<dbReference type="Pfam" id="PF00394">
    <property type="entry name" value="Cu-oxidase"/>
    <property type="match status" value="1"/>
</dbReference>
<dbReference type="RefSeq" id="XP_031785325.1">
    <property type="nucleotide sequence ID" value="XM_031929465.1"/>
</dbReference>
<feature type="domain" description="Plastocyanin-like" evidence="7">
    <location>
        <begin position="99"/>
        <end position="209"/>
    </location>
</feature>
<keyword evidence="3" id="KW-0560">Oxidoreductase</keyword>
<dbReference type="CDD" id="cd13858">
    <property type="entry name" value="CuRO_1_tcLCC2_insect_like"/>
    <property type="match status" value="1"/>
</dbReference>
<dbReference type="KEGG" id="nvi:100115519"/>
<keyword evidence="9" id="KW-1185">Reference proteome</keyword>
<feature type="domain" description="Plastocyanin-like" evidence="6">
    <location>
        <begin position="513"/>
        <end position="640"/>
    </location>
</feature>
<protein>
    <submittedName>
        <fullName evidence="8">Uncharacterized protein</fullName>
    </submittedName>
</protein>
<dbReference type="SUPFAM" id="SSF49503">
    <property type="entry name" value="Cupredoxins"/>
    <property type="match status" value="3"/>
</dbReference>
<dbReference type="EnsemblMetazoa" id="XM_031929465">
    <property type="protein sequence ID" value="XP_031785325"/>
    <property type="gene ID" value="LOC100115519"/>
</dbReference>
<dbReference type="Pfam" id="PF07732">
    <property type="entry name" value="Cu-oxidase_3"/>
    <property type="match status" value="1"/>
</dbReference>
<dbReference type="GO" id="GO:0006826">
    <property type="term" value="P:iron ion transport"/>
    <property type="evidence" value="ECO:0007669"/>
    <property type="project" value="TreeGrafter"/>
</dbReference>
<name>A0A7M7QC46_NASVI</name>